<accession>A0A9J6C0U9</accession>
<reference evidence="2" key="1">
    <citation type="submission" date="2021-03" db="EMBL/GenBank/DDBJ databases">
        <title>Chromosome level genome of the anhydrobiotic midge Polypedilum vanderplanki.</title>
        <authorList>
            <person name="Yoshida Y."/>
            <person name="Kikawada T."/>
            <person name="Gusev O."/>
        </authorList>
    </citation>
    <scope>NUCLEOTIDE SEQUENCE</scope>
    <source>
        <strain evidence="2">NIAS01</strain>
        <tissue evidence="2">Whole body or cell culture</tissue>
    </source>
</reference>
<name>A0A9J6C0U9_POLVA</name>
<dbReference type="Gene3D" id="3.90.1200.10">
    <property type="match status" value="1"/>
</dbReference>
<evidence type="ECO:0000313" key="2">
    <source>
        <dbReference type="EMBL" id="KAG5675825.1"/>
    </source>
</evidence>
<feature type="domain" description="CHK kinase-like" evidence="1">
    <location>
        <begin position="115"/>
        <end position="312"/>
    </location>
</feature>
<sequence length="403" mass="47821">MIDITKEDIELILKKLLIQYSGQKSWKIQSLSNKETLGFLGDHLILKVYNDEKKIVDFFLKAIPRHVEKRMELINVCGFFIREVKFYEHFMPILDKLSSISFAPQFFFVKTEHFIVLENLKHFKTFSNQSRVLDYDHFKALMKTLAIFHASSIIYEEKFGELSEKELQMLREVSHPDDKNNIRSAGVESCIQVMIELIQLIPKYKNSMHLQEILRKFPFVMRSIYNYVKPSKKYRNVISHGDLWTNNVMFKYDSGKNIEECKIIDFQFARYSPPAVDITTVLYSSTTKEFRSMYYEEMLDTYYDSMKIELNRNEIDHEKALPYEELCQSMKKYRKGGLIEALLFCHLTLLPSDLASNVLNSSEEYEKFIQQTRIEKCMSAFEVQYYRDRLTEILCELIDNFVL</sequence>
<dbReference type="EMBL" id="JADBJN010000002">
    <property type="protein sequence ID" value="KAG5675825.1"/>
    <property type="molecule type" value="Genomic_DNA"/>
</dbReference>
<evidence type="ECO:0000313" key="3">
    <source>
        <dbReference type="Proteomes" id="UP001107558"/>
    </source>
</evidence>
<organism evidence="2 3">
    <name type="scientific">Polypedilum vanderplanki</name>
    <name type="common">Sleeping chironomid midge</name>
    <dbReference type="NCBI Taxonomy" id="319348"/>
    <lineage>
        <taxon>Eukaryota</taxon>
        <taxon>Metazoa</taxon>
        <taxon>Ecdysozoa</taxon>
        <taxon>Arthropoda</taxon>
        <taxon>Hexapoda</taxon>
        <taxon>Insecta</taxon>
        <taxon>Pterygota</taxon>
        <taxon>Neoptera</taxon>
        <taxon>Endopterygota</taxon>
        <taxon>Diptera</taxon>
        <taxon>Nematocera</taxon>
        <taxon>Chironomoidea</taxon>
        <taxon>Chironomidae</taxon>
        <taxon>Chironominae</taxon>
        <taxon>Polypedilum</taxon>
        <taxon>Polypedilum</taxon>
    </lineage>
</organism>
<dbReference type="Proteomes" id="UP001107558">
    <property type="component" value="Chromosome 2"/>
</dbReference>
<dbReference type="SMART" id="SM00587">
    <property type="entry name" value="CHK"/>
    <property type="match status" value="1"/>
</dbReference>
<evidence type="ECO:0000259" key="1">
    <source>
        <dbReference type="SMART" id="SM00587"/>
    </source>
</evidence>
<dbReference type="AlphaFoldDB" id="A0A9J6C0U9"/>
<dbReference type="InterPro" id="IPR004119">
    <property type="entry name" value="EcKL"/>
</dbReference>
<dbReference type="PANTHER" id="PTHR11012">
    <property type="entry name" value="PROTEIN KINASE-LIKE DOMAIN-CONTAINING"/>
    <property type="match status" value="1"/>
</dbReference>
<dbReference type="Pfam" id="PF02958">
    <property type="entry name" value="EcKL"/>
    <property type="match status" value="1"/>
</dbReference>
<keyword evidence="3" id="KW-1185">Reference proteome</keyword>
<protein>
    <recommendedName>
        <fullName evidence="1">CHK kinase-like domain-containing protein</fullName>
    </recommendedName>
</protein>
<gene>
    <name evidence="2" type="ORF">PVAND_005695</name>
</gene>
<proteinExistence type="predicted"/>
<comment type="caution">
    <text evidence="2">The sequence shown here is derived from an EMBL/GenBank/DDBJ whole genome shotgun (WGS) entry which is preliminary data.</text>
</comment>
<dbReference type="InterPro" id="IPR011009">
    <property type="entry name" value="Kinase-like_dom_sf"/>
</dbReference>
<dbReference type="InterPro" id="IPR015897">
    <property type="entry name" value="CHK_kinase-like"/>
</dbReference>
<dbReference type="SUPFAM" id="SSF56112">
    <property type="entry name" value="Protein kinase-like (PK-like)"/>
    <property type="match status" value="1"/>
</dbReference>
<dbReference type="OrthoDB" id="6334212at2759"/>
<dbReference type="PANTHER" id="PTHR11012:SF48">
    <property type="entry name" value="CHK KINASE-LIKE DOMAIN-CONTAINING PROTEIN-RELATED"/>
    <property type="match status" value="1"/>
</dbReference>